<keyword evidence="3" id="KW-1185">Reference proteome</keyword>
<dbReference type="InterPro" id="IPR050951">
    <property type="entry name" value="Retrovirus_Pol_polyprotein"/>
</dbReference>
<dbReference type="SUPFAM" id="SSF56672">
    <property type="entry name" value="DNA/RNA polymerases"/>
    <property type="match status" value="1"/>
</dbReference>
<sequence>MAPHPAEVAAAGPARRPGGQGKARQEGVRRERRRCTACGDSECTGGRQCRAFAAKCRCCGQKGYFWRLCPALTPQGGARSPAHHSNFPLTSGAVIVGGVEMAASLPVVISCSRPRATCPYTAVADNGAQVSVAGRLLLGDLGISQRQLQATPTAVTHVAGGSMRLLGTITCQVSVGTVSTTECIYIAEGVQQLYISLKACKALRLVHHTFPRPLAPTSVCAMEPSDTPQDQLHPESPPYELVEENVDRLEKWFFEHFGRTVFAMGRTPLPEMSGPPDHVHLRPDTRPHAVHVPATVPLHFFDEVRRQLDDDVDKGIIEAVPAGEPTEWCSRMVVVPKKDGRPRRTVDFQRLNRASLRETHHTRPPFDLVSSVPKHTFKTVADAYLGYHQVPLDEESRKLTTFITPDHPHHHGGATGTVAPPWATALRSLFHKAF</sequence>
<dbReference type="PANTHER" id="PTHR37984">
    <property type="entry name" value="PROTEIN CBG26694"/>
    <property type="match status" value="1"/>
</dbReference>
<dbReference type="OrthoDB" id="10057083at2759"/>
<dbReference type="PANTHER" id="PTHR37984:SF9">
    <property type="entry name" value="INTEGRASE CATALYTIC DOMAIN-CONTAINING PROTEIN"/>
    <property type="match status" value="1"/>
</dbReference>
<dbReference type="EMBL" id="JACEEZ010019931">
    <property type="protein sequence ID" value="KAG0715194.1"/>
    <property type="molecule type" value="Genomic_DNA"/>
</dbReference>
<evidence type="ECO:0000313" key="2">
    <source>
        <dbReference type="EMBL" id="KAG0715194.1"/>
    </source>
</evidence>
<comment type="caution">
    <text evidence="2">The sequence shown here is derived from an EMBL/GenBank/DDBJ whole genome shotgun (WGS) entry which is preliminary data.</text>
</comment>
<evidence type="ECO:0000313" key="3">
    <source>
        <dbReference type="Proteomes" id="UP000770661"/>
    </source>
</evidence>
<reference evidence="2" key="1">
    <citation type="submission" date="2020-07" db="EMBL/GenBank/DDBJ databases">
        <title>The High-quality genome of the commercially important snow crab, Chionoecetes opilio.</title>
        <authorList>
            <person name="Jeong J.-H."/>
            <person name="Ryu S."/>
        </authorList>
    </citation>
    <scope>NUCLEOTIDE SEQUENCE</scope>
    <source>
        <strain evidence="2">MADBK_172401_WGS</strain>
        <tissue evidence="2">Digestive gland</tissue>
    </source>
</reference>
<dbReference type="AlphaFoldDB" id="A0A8J4XZ67"/>
<feature type="compositionally biased region" description="Low complexity" evidence="1">
    <location>
        <begin position="1"/>
        <end position="17"/>
    </location>
</feature>
<dbReference type="InterPro" id="IPR043128">
    <property type="entry name" value="Rev_trsase/Diguanyl_cyclase"/>
</dbReference>
<feature type="region of interest" description="Disordered" evidence="1">
    <location>
        <begin position="1"/>
        <end position="27"/>
    </location>
</feature>
<dbReference type="GO" id="GO:0071897">
    <property type="term" value="P:DNA biosynthetic process"/>
    <property type="evidence" value="ECO:0007669"/>
    <property type="project" value="UniProtKB-ARBA"/>
</dbReference>
<dbReference type="Proteomes" id="UP000770661">
    <property type="component" value="Unassembled WGS sequence"/>
</dbReference>
<dbReference type="Gene3D" id="3.10.10.10">
    <property type="entry name" value="HIV Type 1 Reverse Transcriptase, subunit A, domain 1"/>
    <property type="match status" value="1"/>
</dbReference>
<gene>
    <name evidence="2" type="primary">TY3B-I_8</name>
    <name evidence="2" type="ORF">GWK47_012493</name>
</gene>
<dbReference type="Gene3D" id="3.30.70.270">
    <property type="match status" value="1"/>
</dbReference>
<evidence type="ECO:0000256" key="1">
    <source>
        <dbReference type="SAM" id="MobiDB-lite"/>
    </source>
</evidence>
<proteinExistence type="predicted"/>
<accession>A0A8J4XZ67</accession>
<dbReference type="InterPro" id="IPR043502">
    <property type="entry name" value="DNA/RNA_pol_sf"/>
</dbReference>
<organism evidence="2 3">
    <name type="scientific">Chionoecetes opilio</name>
    <name type="common">Atlantic snow crab</name>
    <name type="synonym">Cancer opilio</name>
    <dbReference type="NCBI Taxonomy" id="41210"/>
    <lineage>
        <taxon>Eukaryota</taxon>
        <taxon>Metazoa</taxon>
        <taxon>Ecdysozoa</taxon>
        <taxon>Arthropoda</taxon>
        <taxon>Crustacea</taxon>
        <taxon>Multicrustacea</taxon>
        <taxon>Malacostraca</taxon>
        <taxon>Eumalacostraca</taxon>
        <taxon>Eucarida</taxon>
        <taxon>Decapoda</taxon>
        <taxon>Pleocyemata</taxon>
        <taxon>Brachyura</taxon>
        <taxon>Eubrachyura</taxon>
        <taxon>Majoidea</taxon>
        <taxon>Majidae</taxon>
        <taxon>Chionoecetes</taxon>
    </lineage>
</organism>
<name>A0A8J4XZ67_CHIOP</name>
<protein>
    <submittedName>
        <fullName evidence="2">Transposon Ty3-I Gag-Pol polyprotein</fullName>
    </submittedName>
</protein>